<keyword evidence="10" id="KW-1185">Reference proteome</keyword>
<dbReference type="GeneID" id="68297710"/>
<dbReference type="Pfam" id="PF02229">
    <property type="entry name" value="PC4"/>
    <property type="match status" value="1"/>
</dbReference>
<dbReference type="Proteomes" id="UP000825890">
    <property type="component" value="Unassembled WGS sequence"/>
</dbReference>
<proteinExistence type="inferred from homology"/>
<dbReference type="GO" id="GO:0005634">
    <property type="term" value="C:nucleus"/>
    <property type="evidence" value="ECO:0007669"/>
    <property type="project" value="UniProtKB-SubCell"/>
</dbReference>
<feature type="compositionally biased region" description="Low complexity" evidence="7">
    <location>
        <begin position="11"/>
        <end position="23"/>
    </location>
</feature>
<dbReference type="RefSeq" id="XP_044663582.1">
    <property type="nucleotide sequence ID" value="XM_044807647.1"/>
</dbReference>
<feature type="compositionally biased region" description="Basic residues" evidence="7">
    <location>
        <begin position="53"/>
        <end position="71"/>
    </location>
</feature>
<comment type="caution">
    <text evidence="9">The sequence shown here is derived from an EMBL/GenBank/DDBJ whole genome shotgun (WGS) entry which is preliminary data.</text>
</comment>
<accession>A0A9P3FLF1</accession>
<dbReference type="InterPro" id="IPR045125">
    <property type="entry name" value="Sub1/Tcp4-like"/>
</dbReference>
<gene>
    <name evidence="9" type="ORF">CKM354_001213500</name>
</gene>
<dbReference type="Gene3D" id="2.30.31.10">
    <property type="entry name" value="Transcriptional Coactivator Pc4, Chain A"/>
    <property type="match status" value="1"/>
</dbReference>
<evidence type="ECO:0000256" key="5">
    <source>
        <dbReference type="ARBA" id="ARBA00023163"/>
    </source>
</evidence>
<dbReference type="SUPFAM" id="SSF54447">
    <property type="entry name" value="ssDNA-binding transcriptional regulator domain"/>
    <property type="match status" value="1"/>
</dbReference>
<feature type="compositionally biased region" description="Acidic residues" evidence="7">
    <location>
        <begin position="85"/>
        <end position="96"/>
    </location>
</feature>
<feature type="compositionally biased region" description="Basic and acidic residues" evidence="7">
    <location>
        <begin position="240"/>
        <end position="249"/>
    </location>
</feature>
<evidence type="ECO:0000256" key="7">
    <source>
        <dbReference type="SAM" id="MobiDB-lite"/>
    </source>
</evidence>
<dbReference type="EMBL" id="BOLY01000008">
    <property type="protein sequence ID" value="GIZ49095.1"/>
    <property type="molecule type" value="Genomic_DNA"/>
</dbReference>
<evidence type="ECO:0000256" key="1">
    <source>
        <dbReference type="ARBA" id="ARBA00004123"/>
    </source>
</evidence>
<comment type="subcellular location">
    <subcellularLocation>
        <location evidence="1">Nucleus</location>
    </subcellularLocation>
</comment>
<evidence type="ECO:0000256" key="6">
    <source>
        <dbReference type="ARBA" id="ARBA00023242"/>
    </source>
</evidence>
<dbReference type="PANTHER" id="PTHR13215">
    <property type="entry name" value="RNA POLYMERASE II TRANSCRIPTIONAL COACTIVATOR"/>
    <property type="match status" value="1"/>
</dbReference>
<keyword evidence="3" id="KW-0805">Transcription regulation</keyword>
<dbReference type="GO" id="GO:0003713">
    <property type="term" value="F:transcription coactivator activity"/>
    <property type="evidence" value="ECO:0007669"/>
    <property type="project" value="InterPro"/>
</dbReference>
<evidence type="ECO:0000256" key="2">
    <source>
        <dbReference type="ARBA" id="ARBA00009001"/>
    </source>
</evidence>
<feature type="domain" description="Transcriptional coactivator p15 (PC4) C-terminal" evidence="8">
    <location>
        <begin position="137"/>
        <end position="185"/>
    </location>
</feature>
<comment type="similarity">
    <text evidence="2">Belongs to the transcriptional coactivator PC4 family.</text>
</comment>
<evidence type="ECO:0000313" key="9">
    <source>
        <dbReference type="EMBL" id="GIZ49095.1"/>
    </source>
</evidence>
<evidence type="ECO:0000256" key="3">
    <source>
        <dbReference type="ARBA" id="ARBA00023015"/>
    </source>
</evidence>
<dbReference type="InterPro" id="IPR003173">
    <property type="entry name" value="PC4_C"/>
</dbReference>
<evidence type="ECO:0000259" key="8">
    <source>
        <dbReference type="Pfam" id="PF02229"/>
    </source>
</evidence>
<dbReference type="AlphaFoldDB" id="A0A9P3FLF1"/>
<sequence>MSDIYHSYFDTVSTTRKSPTKRSSPAKKQQDPPKKLSKAFTRQLEKTLSTTSTKKRKGGVKKQNSAKRKRAPATSKMPKRPAAEETYDSDGGFVEDAEPKSKKSKHSAASTSKTSKKNVAGTAPATMEKDKDGGVYWSIANKRRVQLTEFKGTLMVGIREFYEKDGEMLPGKKGISMTMEQFDAVLGVLPELEREVRKRGGQVRKVRVEGEEGEKDGEDEDEEDGEEEKEEEKKEEEEELPKKTKNKLEKFKHKAKNHEATSDEDEY</sequence>
<feature type="compositionally biased region" description="Acidic residues" evidence="7">
    <location>
        <begin position="211"/>
        <end position="239"/>
    </location>
</feature>
<keyword evidence="5" id="KW-0804">Transcription</keyword>
<feature type="region of interest" description="Disordered" evidence="7">
    <location>
        <begin position="1"/>
        <end position="134"/>
    </location>
</feature>
<evidence type="ECO:0000313" key="10">
    <source>
        <dbReference type="Proteomes" id="UP000825890"/>
    </source>
</evidence>
<dbReference type="GO" id="GO:0003677">
    <property type="term" value="F:DNA binding"/>
    <property type="evidence" value="ECO:0007669"/>
    <property type="project" value="UniProtKB-KW"/>
</dbReference>
<protein>
    <recommendedName>
        <fullName evidence="8">Transcriptional coactivator p15 (PC4) C-terminal domain-containing protein</fullName>
    </recommendedName>
</protein>
<dbReference type="OrthoDB" id="2505440at2759"/>
<keyword evidence="4" id="KW-0238">DNA-binding</keyword>
<evidence type="ECO:0000256" key="4">
    <source>
        <dbReference type="ARBA" id="ARBA00023125"/>
    </source>
</evidence>
<name>A0A9P3FLF1_9PEZI</name>
<keyword evidence="6" id="KW-0539">Nucleus</keyword>
<reference evidence="9 10" key="1">
    <citation type="submission" date="2021-01" db="EMBL/GenBank/DDBJ databases">
        <title>Cercospora kikuchii MAFF 305040 whole genome shotgun sequence.</title>
        <authorList>
            <person name="Kashiwa T."/>
            <person name="Suzuki T."/>
        </authorList>
    </citation>
    <scope>NUCLEOTIDE SEQUENCE [LARGE SCALE GENOMIC DNA]</scope>
    <source>
        <strain evidence="9 10">MAFF 305040</strain>
    </source>
</reference>
<organism evidence="9 10">
    <name type="scientific">Cercospora kikuchii</name>
    <dbReference type="NCBI Taxonomy" id="84275"/>
    <lineage>
        <taxon>Eukaryota</taxon>
        <taxon>Fungi</taxon>
        <taxon>Dikarya</taxon>
        <taxon>Ascomycota</taxon>
        <taxon>Pezizomycotina</taxon>
        <taxon>Dothideomycetes</taxon>
        <taxon>Dothideomycetidae</taxon>
        <taxon>Mycosphaerellales</taxon>
        <taxon>Mycosphaerellaceae</taxon>
        <taxon>Cercospora</taxon>
    </lineage>
</organism>
<dbReference type="GO" id="GO:0060261">
    <property type="term" value="P:positive regulation of transcription initiation by RNA polymerase II"/>
    <property type="evidence" value="ECO:0007669"/>
    <property type="project" value="InterPro"/>
</dbReference>
<dbReference type="InterPro" id="IPR009044">
    <property type="entry name" value="ssDNA-bd_transcriptional_reg"/>
</dbReference>
<feature type="region of interest" description="Disordered" evidence="7">
    <location>
        <begin position="196"/>
        <end position="267"/>
    </location>
</feature>